<feature type="transmembrane region" description="Helical" evidence="1">
    <location>
        <begin position="122"/>
        <end position="151"/>
    </location>
</feature>
<reference evidence="2 3" key="1">
    <citation type="submission" date="2008-10" db="EMBL/GenBank/DDBJ databases">
        <authorList>
            <person name="Fulton L."/>
            <person name="Clifton S."/>
            <person name="Fulton B."/>
            <person name="Xu J."/>
            <person name="Minx P."/>
            <person name="Pepin K.H."/>
            <person name="Johnson M."/>
            <person name="Bhonagiri V."/>
            <person name="Nash W.E."/>
            <person name="Mardis E.R."/>
            <person name="Wilson R.K."/>
        </authorList>
    </citation>
    <scope>NUCLEOTIDE SEQUENCE [LARGE SCALE GENOMIC DNA]</scope>
    <source>
        <strain evidence="2 3">DSM 2375</strain>
    </source>
</reference>
<name>B9ADN3_METSM</name>
<keyword evidence="1" id="KW-1133">Transmembrane helix</keyword>
<gene>
    <name evidence="2" type="ORF">METSMIALI_00456</name>
</gene>
<organism evidence="2 3">
    <name type="scientific">Methanobrevibacter smithii DSM 2375</name>
    <dbReference type="NCBI Taxonomy" id="483214"/>
    <lineage>
        <taxon>Archaea</taxon>
        <taxon>Methanobacteriati</taxon>
        <taxon>Methanobacteriota</taxon>
        <taxon>Methanomada group</taxon>
        <taxon>Methanobacteria</taxon>
        <taxon>Methanobacteriales</taxon>
        <taxon>Methanobacteriaceae</taxon>
        <taxon>Methanobrevibacter</taxon>
    </lineage>
</organism>
<keyword evidence="1" id="KW-0812">Transmembrane</keyword>
<dbReference type="AlphaFoldDB" id="B9ADN3"/>
<sequence>MKLSDDACDIGDDKSLAIALGLLCAITSAFATVSSASAAYIFIGILIGNLLALKVDGIHHIITLVLFVLISLVMGIPELSVVILLICIFSALLDEVGHELISNLTENKFLNYFFEYRCAMKVAIFLLAVCGVFNIFFFVLFILFEFAYLVAGSISENGLFKKSRI</sequence>
<keyword evidence="1" id="KW-0472">Membrane</keyword>
<dbReference type="EMBL" id="ABYW01000005">
    <property type="protein sequence ID" value="EEE41573.1"/>
    <property type="molecule type" value="Genomic_DNA"/>
</dbReference>
<evidence type="ECO:0000313" key="3">
    <source>
        <dbReference type="Proteomes" id="UP000003489"/>
    </source>
</evidence>
<proteinExistence type="predicted"/>
<comment type="caution">
    <text evidence="2">The sequence shown here is derived from an EMBL/GenBank/DDBJ whole genome shotgun (WGS) entry which is preliminary data.</text>
</comment>
<evidence type="ECO:0000313" key="2">
    <source>
        <dbReference type="EMBL" id="EEE41573.1"/>
    </source>
</evidence>
<protein>
    <submittedName>
        <fullName evidence="2">Uncharacterized protein</fullName>
    </submittedName>
</protein>
<dbReference type="PATRIC" id="fig|483214.13.peg.442"/>
<reference evidence="2 3" key="2">
    <citation type="submission" date="2008-11" db="EMBL/GenBank/DDBJ databases">
        <title>Draft genome sequence of Methanobrevibacter smithii (DSM 2375).</title>
        <authorList>
            <person name="Sudarsanam P."/>
            <person name="Ley R."/>
            <person name="Guruge J."/>
            <person name="Turnbaugh P.J."/>
            <person name="Mahowald M."/>
            <person name="Liep D."/>
            <person name="Gordon J."/>
        </authorList>
    </citation>
    <scope>NUCLEOTIDE SEQUENCE [LARGE SCALE GENOMIC DNA]</scope>
    <source>
        <strain evidence="2 3">DSM 2375</strain>
    </source>
</reference>
<accession>B9ADN3</accession>
<dbReference type="Proteomes" id="UP000003489">
    <property type="component" value="Unassembled WGS sequence"/>
</dbReference>
<evidence type="ECO:0000256" key="1">
    <source>
        <dbReference type="SAM" id="Phobius"/>
    </source>
</evidence>
<dbReference type="HOGENOM" id="CLU_118894_0_0_2"/>
<feature type="transmembrane region" description="Helical" evidence="1">
    <location>
        <begin position="20"/>
        <end position="52"/>
    </location>
</feature>
<feature type="transmembrane region" description="Helical" evidence="1">
    <location>
        <begin position="64"/>
        <end position="93"/>
    </location>
</feature>